<accession>A0A841KKP4</accession>
<organism evidence="10 11">
    <name type="scientific">Anaerosolibacter carboniphilus</name>
    <dbReference type="NCBI Taxonomy" id="1417629"/>
    <lineage>
        <taxon>Bacteria</taxon>
        <taxon>Bacillati</taxon>
        <taxon>Bacillota</taxon>
        <taxon>Clostridia</taxon>
        <taxon>Peptostreptococcales</taxon>
        <taxon>Thermotaleaceae</taxon>
        <taxon>Anaerosolibacter</taxon>
    </lineage>
</organism>
<dbReference type="SUPFAM" id="SSF55347">
    <property type="entry name" value="Glyceraldehyde-3-phosphate dehydrogenase-like, C-terminal domain"/>
    <property type="match status" value="1"/>
</dbReference>
<dbReference type="GO" id="GO:0004345">
    <property type="term" value="F:glucose-6-phosphate dehydrogenase activity"/>
    <property type="evidence" value="ECO:0007669"/>
    <property type="project" value="UniProtKB-UniRule"/>
</dbReference>
<dbReference type="Proteomes" id="UP000579281">
    <property type="component" value="Unassembled WGS sequence"/>
</dbReference>
<dbReference type="EMBL" id="JACHEN010000002">
    <property type="protein sequence ID" value="MBB6214434.1"/>
    <property type="molecule type" value="Genomic_DNA"/>
</dbReference>
<dbReference type="GO" id="GO:0050661">
    <property type="term" value="F:NADP binding"/>
    <property type="evidence" value="ECO:0007669"/>
    <property type="project" value="UniProtKB-UniRule"/>
</dbReference>
<keyword evidence="11" id="KW-1185">Reference proteome</keyword>
<keyword evidence="3 7" id="KW-0313">Glucose metabolism</keyword>
<gene>
    <name evidence="7" type="primary">zwf</name>
    <name evidence="10" type="ORF">HNQ80_000514</name>
</gene>
<dbReference type="InterPro" id="IPR022675">
    <property type="entry name" value="G6P_DH_C"/>
</dbReference>
<dbReference type="InterPro" id="IPR001282">
    <property type="entry name" value="G6P_DH"/>
</dbReference>
<comment type="caution">
    <text evidence="10">The sequence shown here is derived from an EMBL/GenBank/DDBJ whole genome shotgun (WGS) entry which is preliminary data.</text>
</comment>
<dbReference type="PANTHER" id="PTHR23429">
    <property type="entry name" value="GLUCOSE-6-PHOSPHATE 1-DEHYDROGENASE G6PD"/>
    <property type="match status" value="1"/>
</dbReference>
<dbReference type="Pfam" id="PF02781">
    <property type="entry name" value="G6PD_C"/>
    <property type="match status" value="1"/>
</dbReference>
<evidence type="ECO:0000256" key="3">
    <source>
        <dbReference type="ARBA" id="ARBA00022526"/>
    </source>
</evidence>
<feature type="binding site" evidence="7">
    <location>
        <position position="343"/>
    </location>
    <ligand>
        <name>substrate</name>
    </ligand>
</feature>
<feature type="binding site" evidence="7">
    <location>
        <position position="348"/>
    </location>
    <ligand>
        <name>substrate</name>
    </ligand>
</feature>
<dbReference type="AlphaFoldDB" id="A0A841KKP4"/>
<sequence length="490" mass="58137">MDLSCTMVIFGGTGDLAHRKLLPAIYNLQYEKLLPENFTVIVVGRREKTDEDYREEIYRSIKAFSRFEVNGEVWNNLRDRIYYWSMDFLQEETYGLFNRFLSEKEYQYDTKGNRIYYMAVAPEYFEGIVDKLHRHCMDEGIKGWHRVVIEKPFGRDLNSAKYLNDKIVQVFQEENTYRIDHYLGKEMLQNIMVLRFANMIFEPLWNNRFIDHIQIFSSETVGVENRGDYYERSGAMRDMVQSHMLQLVSLIAMEPPNDLDTKSIQDEKVKVLKAIKKMAGKDIEENTVRGQYGSRRSERGEISGYRQEARVAPHSNTETFVALKLYIENFRWAGVPFYIRTGKRMPEKSTEILIQFKTMENILYFKDKQLQPNILVIRIQPMEGIFFQFNAKEPGTRQRIIPVEMDFCQNCRVGINSPEAYERLLYDVMRGDRTLFARWDEVEYAWKFVDNILEAWKNHPPIFPNYEAGTWGPGEADKLLQKDHRNWINR</sequence>
<comment type="catalytic activity">
    <reaction evidence="7">
        <text>D-glucose 6-phosphate + NADP(+) = 6-phospho-D-glucono-1,5-lactone + NADPH + H(+)</text>
        <dbReference type="Rhea" id="RHEA:15841"/>
        <dbReference type="ChEBI" id="CHEBI:15378"/>
        <dbReference type="ChEBI" id="CHEBI:57783"/>
        <dbReference type="ChEBI" id="CHEBI:57955"/>
        <dbReference type="ChEBI" id="CHEBI:58349"/>
        <dbReference type="ChEBI" id="CHEBI:61548"/>
        <dbReference type="EC" id="1.1.1.49"/>
    </reaction>
</comment>
<protein>
    <recommendedName>
        <fullName evidence="7">Glucose-6-phosphate 1-dehydrogenase</fullName>
        <shortName evidence="7">G6PD</shortName>
        <ecNumber evidence="7">1.1.1.49</ecNumber>
    </recommendedName>
</protein>
<dbReference type="GO" id="GO:0009051">
    <property type="term" value="P:pentose-phosphate shunt, oxidative branch"/>
    <property type="evidence" value="ECO:0007669"/>
    <property type="project" value="TreeGrafter"/>
</dbReference>
<dbReference type="EC" id="1.1.1.49" evidence="7"/>
<feature type="binding site" evidence="7">
    <location>
        <position position="185"/>
    </location>
    <ligand>
        <name>substrate</name>
    </ligand>
</feature>
<feature type="binding site" evidence="7">
    <location>
        <position position="151"/>
    </location>
    <ligand>
        <name>NADP(+)</name>
        <dbReference type="ChEBI" id="CHEBI:58349"/>
    </ligand>
</feature>
<evidence type="ECO:0000313" key="10">
    <source>
        <dbReference type="EMBL" id="MBB6214434.1"/>
    </source>
</evidence>
<proteinExistence type="inferred from homology"/>
<dbReference type="SUPFAM" id="SSF51735">
    <property type="entry name" value="NAD(P)-binding Rossmann-fold domains"/>
    <property type="match status" value="1"/>
</dbReference>
<feature type="binding site" evidence="7">
    <location>
        <position position="238"/>
    </location>
    <ligand>
        <name>substrate</name>
    </ligand>
</feature>
<keyword evidence="5 7" id="KW-0560">Oxidoreductase</keyword>
<dbReference type="HAMAP" id="MF_00966">
    <property type="entry name" value="G6PD"/>
    <property type="match status" value="1"/>
</dbReference>
<dbReference type="GO" id="GO:0006006">
    <property type="term" value="P:glucose metabolic process"/>
    <property type="evidence" value="ECO:0007669"/>
    <property type="project" value="UniProtKB-KW"/>
</dbReference>
<dbReference type="UniPathway" id="UPA00115">
    <property type="reaction ID" value="UER00408"/>
</dbReference>
<dbReference type="PIRSF" id="PIRSF000110">
    <property type="entry name" value="G6PD"/>
    <property type="match status" value="1"/>
</dbReference>
<keyword evidence="6 7" id="KW-0119">Carbohydrate metabolism</keyword>
<feature type="binding site" evidence="7">
    <location>
        <position position="45"/>
    </location>
    <ligand>
        <name>NADP(+)</name>
        <dbReference type="ChEBI" id="CHEBI:58349"/>
    </ligand>
</feature>
<evidence type="ECO:0000259" key="8">
    <source>
        <dbReference type="Pfam" id="PF00479"/>
    </source>
</evidence>
<dbReference type="PROSITE" id="PS00069">
    <property type="entry name" value="G6P_DEHYDROGENASE"/>
    <property type="match status" value="1"/>
</dbReference>
<feature type="active site" description="Proton acceptor" evidence="7">
    <location>
        <position position="243"/>
    </location>
</feature>
<evidence type="ECO:0000256" key="1">
    <source>
        <dbReference type="ARBA" id="ARBA00004937"/>
    </source>
</evidence>
<dbReference type="Gene3D" id="3.30.360.10">
    <property type="entry name" value="Dihydrodipicolinate Reductase, domain 2"/>
    <property type="match status" value="1"/>
</dbReference>
<feature type="domain" description="Glucose-6-phosphate dehydrogenase NAD-binding" evidence="8">
    <location>
        <begin position="8"/>
        <end position="190"/>
    </location>
</feature>
<feature type="domain" description="Glucose-6-phosphate dehydrogenase C-terminal" evidence="9">
    <location>
        <begin position="192"/>
        <end position="487"/>
    </location>
</feature>
<evidence type="ECO:0000256" key="6">
    <source>
        <dbReference type="ARBA" id="ARBA00023277"/>
    </source>
</evidence>
<feature type="binding site" evidence="7">
    <location>
        <position position="181"/>
    </location>
    <ligand>
        <name>substrate</name>
    </ligand>
</feature>
<evidence type="ECO:0000256" key="7">
    <source>
        <dbReference type="HAMAP-Rule" id="MF_00966"/>
    </source>
</evidence>
<dbReference type="PANTHER" id="PTHR23429:SF0">
    <property type="entry name" value="GLUCOSE-6-PHOSPHATE 1-DEHYDROGENASE"/>
    <property type="match status" value="1"/>
</dbReference>
<evidence type="ECO:0000259" key="9">
    <source>
        <dbReference type="Pfam" id="PF02781"/>
    </source>
</evidence>
<name>A0A841KKP4_9FIRM</name>
<dbReference type="InterPro" id="IPR022674">
    <property type="entry name" value="G6P_DH_NAD-bd"/>
</dbReference>
<dbReference type="GO" id="GO:0005829">
    <property type="term" value="C:cytosol"/>
    <property type="evidence" value="ECO:0007669"/>
    <property type="project" value="TreeGrafter"/>
</dbReference>
<evidence type="ECO:0000256" key="2">
    <source>
        <dbReference type="ARBA" id="ARBA00009975"/>
    </source>
</evidence>
<evidence type="ECO:0000256" key="4">
    <source>
        <dbReference type="ARBA" id="ARBA00022857"/>
    </source>
</evidence>
<dbReference type="NCBIfam" id="TIGR00871">
    <property type="entry name" value="zwf"/>
    <property type="match status" value="1"/>
</dbReference>
<comment type="similarity">
    <text evidence="2 7">Belongs to the glucose-6-phosphate dehydrogenase family.</text>
</comment>
<dbReference type="PRINTS" id="PR00079">
    <property type="entry name" value="G6PDHDRGNASE"/>
</dbReference>
<dbReference type="Gene3D" id="3.40.50.720">
    <property type="entry name" value="NAD(P)-binding Rossmann-like Domain"/>
    <property type="match status" value="1"/>
</dbReference>
<comment type="caution">
    <text evidence="7">Lacks conserved residue(s) required for the propagation of feature annotation.</text>
</comment>
<dbReference type="RefSeq" id="WP_207726825.1">
    <property type="nucleotide sequence ID" value="NZ_JACHEN010000002.1"/>
</dbReference>
<evidence type="ECO:0000313" key="11">
    <source>
        <dbReference type="Proteomes" id="UP000579281"/>
    </source>
</evidence>
<dbReference type="Pfam" id="PF00479">
    <property type="entry name" value="G6PD_N"/>
    <property type="match status" value="1"/>
</dbReference>
<comment type="function">
    <text evidence="7">Catalyzes the oxidation of glucose 6-phosphate to 6-phosphogluconolactone.</text>
</comment>
<feature type="binding site" evidence="7">
    <location>
        <position position="219"/>
    </location>
    <ligand>
        <name>substrate</name>
    </ligand>
</feature>
<comment type="pathway">
    <text evidence="1 7">Carbohydrate degradation; pentose phosphate pathway; D-ribulose 5-phosphate from D-glucose 6-phosphate (oxidative stage): step 1/3.</text>
</comment>
<feature type="binding site" evidence="7">
    <location>
        <begin position="87"/>
        <end position="88"/>
    </location>
    <ligand>
        <name>NADP(+)</name>
        <dbReference type="ChEBI" id="CHEBI:58349"/>
    </ligand>
</feature>
<keyword evidence="4 7" id="KW-0521">NADP</keyword>
<evidence type="ECO:0000256" key="5">
    <source>
        <dbReference type="ARBA" id="ARBA00023002"/>
    </source>
</evidence>
<reference evidence="10 11" key="1">
    <citation type="submission" date="2020-08" db="EMBL/GenBank/DDBJ databases">
        <title>Genomic Encyclopedia of Type Strains, Phase IV (KMG-IV): sequencing the most valuable type-strain genomes for metagenomic binning, comparative biology and taxonomic classification.</title>
        <authorList>
            <person name="Goeker M."/>
        </authorList>
    </citation>
    <scope>NUCLEOTIDE SEQUENCE [LARGE SCALE GENOMIC DNA]</scope>
    <source>
        <strain evidence="10 11">DSM 103526</strain>
    </source>
</reference>
<dbReference type="InterPro" id="IPR036291">
    <property type="entry name" value="NAD(P)-bd_dom_sf"/>
</dbReference>
<dbReference type="InterPro" id="IPR019796">
    <property type="entry name" value="G6P_DH_AS"/>
</dbReference>